<dbReference type="AlphaFoldDB" id="A0A4R6ZSQ0"/>
<dbReference type="EMBL" id="SNZK01000001">
    <property type="protein sequence ID" value="TDR55741.1"/>
    <property type="molecule type" value="Genomic_DNA"/>
</dbReference>
<evidence type="ECO:0000313" key="4">
    <source>
        <dbReference type="Proteomes" id="UP000295558"/>
    </source>
</evidence>
<evidence type="ECO:0000256" key="1">
    <source>
        <dbReference type="ARBA" id="ARBA00022679"/>
    </source>
</evidence>
<evidence type="ECO:0000313" key="3">
    <source>
        <dbReference type="EMBL" id="TDR55741.1"/>
    </source>
</evidence>
<dbReference type="SUPFAM" id="SSF53756">
    <property type="entry name" value="UDP-Glycosyltransferase/glycogen phosphorylase"/>
    <property type="match status" value="2"/>
</dbReference>
<name>A0A4R6ZSQ0_9LIST</name>
<dbReference type="InterPro" id="IPR001296">
    <property type="entry name" value="Glyco_trans_1"/>
</dbReference>
<feature type="domain" description="Glycosyl transferase family 1" evidence="2">
    <location>
        <begin position="196"/>
        <end position="356"/>
    </location>
</feature>
<gene>
    <name evidence="3" type="ORF">DFP96_101684</name>
</gene>
<organism evidence="3 4">
    <name type="scientific">Listeria rocourtiae</name>
    <dbReference type="NCBI Taxonomy" id="647910"/>
    <lineage>
        <taxon>Bacteria</taxon>
        <taxon>Bacillati</taxon>
        <taxon>Bacillota</taxon>
        <taxon>Bacilli</taxon>
        <taxon>Bacillales</taxon>
        <taxon>Listeriaceae</taxon>
        <taxon>Listeria</taxon>
    </lineage>
</organism>
<comment type="caution">
    <text evidence="3">The sequence shown here is derived from an EMBL/GenBank/DDBJ whole genome shotgun (WGS) entry which is preliminary data.</text>
</comment>
<dbReference type="RefSeq" id="WP_036071600.1">
    <property type="nucleotide sequence ID" value="NZ_SNZK01000001.1"/>
</dbReference>
<dbReference type="STRING" id="1265846.PROCOU_10226"/>
<reference evidence="3 4" key="1">
    <citation type="submission" date="2019-03" db="EMBL/GenBank/DDBJ databases">
        <title>Genomic Encyclopedia of Type Strains, Phase III (KMG-III): the genomes of soil and plant-associated and newly described type strains.</title>
        <authorList>
            <person name="Whitman W."/>
        </authorList>
    </citation>
    <scope>NUCLEOTIDE SEQUENCE [LARGE SCALE GENOMIC DNA]</scope>
    <source>
        <strain evidence="3 4">CECT 7972</strain>
    </source>
</reference>
<dbReference type="PANTHER" id="PTHR46401">
    <property type="entry name" value="GLYCOSYLTRANSFERASE WBBK-RELATED"/>
    <property type="match status" value="1"/>
</dbReference>
<dbReference type="Pfam" id="PF00534">
    <property type="entry name" value="Glycos_transf_1"/>
    <property type="match status" value="2"/>
</dbReference>
<dbReference type="Gene3D" id="3.40.50.2000">
    <property type="entry name" value="Glycogen Phosphorylase B"/>
    <property type="match status" value="3"/>
</dbReference>
<dbReference type="Proteomes" id="UP000295558">
    <property type="component" value="Unassembled WGS sequence"/>
</dbReference>
<sequence length="710" mass="81855">MRQLKILVYGDMDLNIMDGSAVWLTSMASMLAINPSVKTDILLKAKEQNTRLTGGISNFDNVQLLDPFETFPEMSFENGNRIQVTEALERMEKLNKQNNYHLIIIRGFALVKEMMKHPKLMKKTMPYITDFNHDPATISETERSDLRQVYDCFPNMFLQTEATRAIFSELMDVSGEKVAILSPMIPAQPNTPDYRNRNNQLVYSGKFAAEWYTEEIIRAARKLADTDITFCIVGDKFQGELRARNGKIKQAFQQTENIDWVGAVSRAESQEYIAASDVGISWRSELIDNDASVELSTKLLEYARLGKPVLLRRTKMHEQLLGVDYELFVDTEAEFLEKTQLVLNDSAVYKRAAKAMYQASQNFTLEASYDRLKNILWSYNKEPMNLLFASHDLKFMTDIMDYLEKQPNINVKIDHWTNHTEHDLANSKELLEWADMIYCEWGLGNAVWYSQNKKPDQKLIVRVHAQEKRTAHPFHYNLDAIDHIIAVCPFIMEEMNRICRIPRHKMVLIANTIDTEKLDRPKKSNIDFNLGICGVIPKIKGLDKALDIFEQLWQQDKRYKLFIKGQLPKDVAWLMGRTAEREYYDAVFERINNATWADNVVFDKHGNDVHEWLQKIGYLLSTSESESFHTVLMEGMAAGSTPCLLNWPGVETVYPADAIFKTPTAIADFIANNELNEADQQSYKDYAYKYFNKAKICHEIEDLLTATFVG</sequence>
<keyword evidence="1 3" id="KW-0808">Transferase</keyword>
<evidence type="ECO:0000259" key="2">
    <source>
        <dbReference type="Pfam" id="PF00534"/>
    </source>
</evidence>
<proteinExistence type="predicted"/>
<keyword evidence="4" id="KW-1185">Reference proteome</keyword>
<accession>A0A4R6ZSQ0</accession>
<feature type="domain" description="Glycosyl transferase family 1" evidence="2">
    <location>
        <begin position="532"/>
        <end position="689"/>
    </location>
</feature>
<protein>
    <submittedName>
        <fullName evidence="3">Glycosyl transferase family 1</fullName>
    </submittedName>
</protein>
<dbReference type="OrthoDB" id="6713581at2"/>
<dbReference type="GO" id="GO:0009103">
    <property type="term" value="P:lipopolysaccharide biosynthetic process"/>
    <property type="evidence" value="ECO:0007669"/>
    <property type="project" value="TreeGrafter"/>
</dbReference>
<dbReference type="PANTHER" id="PTHR46401:SF2">
    <property type="entry name" value="GLYCOSYLTRANSFERASE WBBK-RELATED"/>
    <property type="match status" value="1"/>
</dbReference>
<dbReference type="GO" id="GO:0016757">
    <property type="term" value="F:glycosyltransferase activity"/>
    <property type="evidence" value="ECO:0007669"/>
    <property type="project" value="InterPro"/>
</dbReference>